<dbReference type="SFLD" id="SFLDG01153">
    <property type="entry name" value="Main.4:_Theta-like"/>
    <property type="match status" value="1"/>
</dbReference>
<dbReference type="PROSITE" id="PS50405">
    <property type="entry name" value="GST_CTER"/>
    <property type="match status" value="1"/>
</dbReference>
<dbReference type="FunFam" id="1.20.1050.10:FF:000007">
    <property type="entry name" value="Glutathione S-transferase 1-1"/>
    <property type="match status" value="1"/>
</dbReference>
<evidence type="ECO:0000259" key="7">
    <source>
        <dbReference type="PROSITE" id="PS50404"/>
    </source>
</evidence>
<comment type="catalytic activity">
    <reaction evidence="6">
        <text>RX + glutathione = an S-substituted glutathione + a halide anion + H(+)</text>
        <dbReference type="Rhea" id="RHEA:16437"/>
        <dbReference type="ChEBI" id="CHEBI:15378"/>
        <dbReference type="ChEBI" id="CHEBI:16042"/>
        <dbReference type="ChEBI" id="CHEBI:17792"/>
        <dbReference type="ChEBI" id="CHEBI:57925"/>
        <dbReference type="ChEBI" id="CHEBI:90779"/>
        <dbReference type="EC" id="2.5.1.18"/>
    </reaction>
</comment>
<dbReference type="InterPro" id="IPR004045">
    <property type="entry name" value="Glutathione_S-Trfase_N"/>
</dbReference>
<dbReference type="EC" id="2.5.1.18" evidence="3"/>
<comment type="similarity">
    <text evidence="1">Belongs to the GST superfamily. Theta family.</text>
</comment>
<dbReference type="InterPro" id="IPR004046">
    <property type="entry name" value="GST_C"/>
</dbReference>
<dbReference type="InterPro" id="IPR010987">
    <property type="entry name" value="Glutathione-S-Trfase_C-like"/>
</dbReference>
<dbReference type="PANTHER" id="PTHR43969">
    <property type="entry name" value="GLUTATHIONE S TRANSFERASE D10, ISOFORM A-RELATED"/>
    <property type="match status" value="1"/>
</dbReference>
<dbReference type="Pfam" id="PF00043">
    <property type="entry name" value="GST_C"/>
    <property type="match status" value="1"/>
</dbReference>
<evidence type="ECO:0000256" key="6">
    <source>
        <dbReference type="ARBA" id="ARBA00047960"/>
    </source>
</evidence>
<evidence type="ECO:0000256" key="3">
    <source>
        <dbReference type="ARBA" id="ARBA00012452"/>
    </source>
</evidence>
<feature type="domain" description="GST N-terminal" evidence="7">
    <location>
        <begin position="2"/>
        <end position="83"/>
    </location>
</feature>
<evidence type="ECO:0000313" key="10">
    <source>
        <dbReference type="Proteomes" id="UP000183832"/>
    </source>
</evidence>
<dbReference type="PROSITE" id="PS50404">
    <property type="entry name" value="GST_NTER"/>
    <property type="match status" value="1"/>
</dbReference>
<dbReference type="GO" id="GO:0004364">
    <property type="term" value="F:glutathione transferase activity"/>
    <property type="evidence" value="ECO:0007669"/>
    <property type="project" value="UniProtKB-EC"/>
</dbReference>
<evidence type="ECO:0000313" key="9">
    <source>
        <dbReference type="EMBL" id="CRK93117.1"/>
    </source>
</evidence>
<evidence type="ECO:0000259" key="8">
    <source>
        <dbReference type="PROSITE" id="PS50405"/>
    </source>
</evidence>
<dbReference type="GO" id="GO:0006749">
    <property type="term" value="P:glutathione metabolic process"/>
    <property type="evidence" value="ECO:0007669"/>
    <property type="project" value="TreeGrafter"/>
</dbReference>
<dbReference type="OrthoDB" id="2309723at2759"/>
<dbReference type="CDD" id="cd03177">
    <property type="entry name" value="GST_C_Delta_Epsilon"/>
    <property type="match status" value="1"/>
</dbReference>
<dbReference type="SFLD" id="SFLDS00019">
    <property type="entry name" value="Glutathione_Transferase_(cytos"/>
    <property type="match status" value="1"/>
</dbReference>
<dbReference type="Gene3D" id="1.20.1050.10">
    <property type="match status" value="1"/>
</dbReference>
<dbReference type="AlphaFoldDB" id="A0A1J1HYL8"/>
<evidence type="ECO:0000256" key="2">
    <source>
        <dbReference type="ARBA" id="ARBA00011738"/>
    </source>
</evidence>
<dbReference type="Gene3D" id="3.40.30.10">
    <property type="entry name" value="Glutaredoxin"/>
    <property type="match status" value="1"/>
</dbReference>
<dbReference type="InterPro" id="IPR036282">
    <property type="entry name" value="Glutathione-S-Trfase_C_sf"/>
</dbReference>
<evidence type="ECO:0000256" key="4">
    <source>
        <dbReference type="ARBA" id="ARBA00022679"/>
    </source>
</evidence>
<dbReference type="Pfam" id="PF13417">
    <property type="entry name" value="GST_N_3"/>
    <property type="match status" value="1"/>
</dbReference>
<sequence length="223" mass="25832">MENLTLYYHPLSPPCRSSIMVARELKIDLKLKEVDFLNHGEKSESFSKINPAQTIPTLVDKDIIICDSHAINIYLVEKYAQNDSLFPSKDLILRTKIIDRMFFDASFLFPRGFFASVIFHGKAEIPQYKIEGIHRGYKVLEKYLEKTKNIASDDLTLADLCLFAWMESIVQVIPVSPNVYPKLTLWLKQMRKLPYYREANQAGADYHIKVFNEALARNIKNKL</sequence>
<name>A0A1J1HYL8_9DIPT</name>
<dbReference type="InterPro" id="IPR036249">
    <property type="entry name" value="Thioredoxin-like_sf"/>
</dbReference>
<feature type="domain" description="GST C-terminal" evidence="8">
    <location>
        <begin position="90"/>
        <end position="211"/>
    </location>
</feature>
<reference evidence="9 10" key="1">
    <citation type="submission" date="2015-04" db="EMBL/GenBank/DDBJ databases">
        <authorList>
            <person name="Syromyatnikov M.Y."/>
            <person name="Popov V.N."/>
        </authorList>
    </citation>
    <scope>NUCLEOTIDE SEQUENCE [LARGE SCALE GENOMIC DNA]</scope>
</reference>
<comment type="subunit">
    <text evidence="2">Homodimer.</text>
</comment>
<dbReference type="SUPFAM" id="SSF47616">
    <property type="entry name" value="GST C-terminal domain-like"/>
    <property type="match status" value="1"/>
</dbReference>
<accession>A0A1J1HYL8</accession>
<keyword evidence="10" id="KW-1185">Reference proteome</keyword>
<dbReference type="Proteomes" id="UP000183832">
    <property type="component" value="Unassembled WGS sequence"/>
</dbReference>
<dbReference type="FunFam" id="3.40.30.10:FF:000034">
    <property type="entry name" value="glutathione S-transferase 1"/>
    <property type="match status" value="1"/>
</dbReference>
<organism evidence="9 10">
    <name type="scientific">Clunio marinus</name>
    <dbReference type="NCBI Taxonomy" id="568069"/>
    <lineage>
        <taxon>Eukaryota</taxon>
        <taxon>Metazoa</taxon>
        <taxon>Ecdysozoa</taxon>
        <taxon>Arthropoda</taxon>
        <taxon>Hexapoda</taxon>
        <taxon>Insecta</taxon>
        <taxon>Pterygota</taxon>
        <taxon>Neoptera</taxon>
        <taxon>Endopterygota</taxon>
        <taxon>Diptera</taxon>
        <taxon>Nematocera</taxon>
        <taxon>Chironomoidea</taxon>
        <taxon>Chironomidae</taxon>
        <taxon>Clunio</taxon>
    </lineage>
</organism>
<dbReference type="EMBL" id="CVRI01000036">
    <property type="protein sequence ID" value="CRK93117.1"/>
    <property type="molecule type" value="Genomic_DNA"/>
</dbReference>
<dbReference type="SUPFAM" id="SSF52833">
    <property type="entry name" value="Thioredoxin-like"/>
    <property type="match status" value="1"/>
</dbReference>
<keyword evidence="4" id="KW-0808">Transferase</keyword>
<dbReference type="SFLD" id="SFLDG00358">
    <property type="entry name" value="Main_(cytGST)"/>
    <property type="match status" value="1"/>
</dbReference>
<protein>
    <recommendedName>
        <fullName evidence="3">glutathione transferase</fullName>
        <ecNumber evidence="3">2.5.1.18</ecNumber>
    </recommendedName>
    <alternativeName>
        <fullName evidence="5">GST class-theta</fullName>
    </alternativeName>
</protein>
<evidence type="ECO:0000256" key="5">
    <source>
        <dbReference type="ARBA" id="ARBA00041523"/>
    </source>
</evidence>
<gene>
    <name evidence="9" type="ORF">CLUMA_CG006540</name>
</gene>
<dbReference type="PANTHER" id="PTHR43969:SF3">
    <property type="entry name" value="GLUTATHIONE S TRANSFERASE E11, ISOFORM A-RELATED"/>
    <property type="match status" value="1"/>
</dbReference>
<evidence type="ECO:0000256" key="1">
    <source>
        <dbReference type="ARBA" id="ARBA00009899"/>
    </source>
</evidence>
<proteinExistence type="inferred from homology"/>
<dbReference type="InterPro" id="IPR040079">
    <property type="entry name" value="Glutathione_S-Trfase"/>
</dbReference>
<dbReference type="STRING" id="568069.A0A1J1HYL8"/>